<feature type="transmembrane region" description="Helical" evidence="10">
    <location>
        <begin position="84"/>
        <end position="110"/>
    </location>
</feature>
<protein>
    <submittedName>
        <fullName evidence="12">Putative Na(+)/H(+) exchanger yjcE</fullName>
    </submittedName>
</protein>
<name>A0A1D7QWX0_9BACI</name>
<dbReference type="Gene3D" id="6.10.140.1330">
    <property type="match status" value="1"/>
</dbReference>
<evidence type="ECO:0000256" key="5">
    <source>
        <dbReference type="ARBA" id="ARBA00022989"/>
    </source>
</evidence>
<evidence type="ECO:0000256" key="9">
    <source>
        <dbReference type="ARBA" id="ARBA00023201"/>
    </source>
</evidence>
<dbReference type="PATRIC" id="fig|632773.3.peg.2271"/>
<feature type="domain" description="Cation/H+ exchanger transmembrane" evidence="11">
    <location>
        <begin position="15"/>
        <end position="397"/>
    </location>
</feature>
<dbReference type="STRING" id="632773.BBEV_2155"/>
<keyword evidence="6" id="KW-0915">Sodium</keyword>
<dbReference type="Proteomes" id="UP000094463">
    <property type="component" value="Chromosome"/>
</dbReference>
<feature type="transmembrane region" description="Helical" evidence="10">
    <location>
        <begin position="30"/>
        <end position="47"/>
    </location>
</feature>
<dbReference type="InterPro" id="IPR018422">
    <property type="entry name" value="Cation/H_exchanger_CPA1"/>
</dbReference>
<keyword evidence="9" id="KW-0739">Sodium transport</keyword>
<dbReference type="EMBL" id="CP012502">
    <property type="protein sequence ID" value="AOM83513.1"/>
    <property type="molecule type" value="Genomic_DNA"/>
</dbReference>
<organism evidence="12 13">
    <name type="scientific">Salisediminibacterium beveridgei</name>
    <dbReference type="NCBI Taxonomy" id="632773"/>
    <lineage>
        <taxon>Bacteria</taxon>
        <taxon>Bacillati</taxon>
        <taxon>Bacillota</taxon>
        <taxon>Bacilli</taxon>
        <taxon>Bacillales</taxon>
        <taxon>Bacillaceae</taxon>
        <taxon>Salisediminibacterium</taxon>
    </lineage>
</organism>
<evidence type="ECO:0000256" key="1">
    <source>
        <dbReference type="ARBA" id="ARBA00004651"/>
    </source>
</evidence>
<accession>A0A1D7QWX0</accession>
<dbReference type="GO" id="GO:0098719">
    <property type="term" value="P:sodium ion import across plasma membrane"/>
    <property type="evidence" value="ECO:0007669"/>
    <property type="project" value="TreeGrafter"/>
</dbReference>
<feature type="transmembrane region" description="Helical" evidence="10">
    <location>
        <begin position="189"/>
        <end position="208"/>
    </location>
</feature>
<evidence type="ECO:0000256" key="7">
    <source>
        <dbReference type="ARBA" id="ARBA00023065"/>
    </source>
</evidence>
<feature type="transmembrane region" description="Helical" evidence="10">
    <location>
        <begin position="302"/>
        <end position="325"/>
    </location>
</feature>
<evidence type="ECO:0000256" key="8">
    <source>
        <dbReference type="ARBA" id="ARBA00023136"/>
    </source>
</evidence>
<feature type="transmembrane region" description="Helical" evidence="10">
    <location>
        <begin position="228"/>
        <end position="255"/>
    </location>
</feature>
<keyword evidence="8 10" id="KW-0472">Membrane</keyword>
<proteinExistence type="predicted"/>
<feature type="transmembrane region" description="Helical" evidence="10">
    <location>
        <begin position="337"/>
        <end position="359"/>
    </location>
</feature>
<dbReference type="PANTHER" id="PTHR10110:SF86">
    <property type="entry name" value="SODIUM_HYDROGEN EXCHANGER 7"/>
    <property type="match status" value="1"/>
</dbReference>
<gene>
    <name evidence="12" type="primary">yjcE</name>
    <name evidence="12" type="ORF">BBEV_2155</name>
</gene>
<keyword evidence="5 10" id="KW-1133">Transmembrane helix</keyword>
<comment type="subcellular location">
    <subcellularLocation>
        <location evidence="1">Cell membrane</location>
        <topology evidence="1">Multi-pass membrane protein</topology>
    </subcellularLocation>
</comment>
<keyword evidence="2" id="KW-0813">Transport</keyword>
<feature type="transmembrane region" description="Helical" evidence="10">
    <location>
        <begin position="371"/>
        <end position="391"/>
    </location>
</feature>
<evidence type="ECO:0000256" key="10">
    <source>
        <dbReference type="SAM" id="Phobius"/>
    </source>
</evidence>
<keyword evidence="4 10" id="KW-0812">Transmembrane</keyword>
<feature type="transmembrane region" description="Helical" evidence="10">
    <location>
        <begin position="59"/>
        <end position="78"/>
    </location>
</feature>
<dbReference type="AlphaFoldDB" id="A0A1D7QWX0"/>
<dbReference type="PANTHER" id="PTHR10110">
    <property type="entry name" value="SODIUM/HYDROGEN EXCHANGER"/>
    <property type="match status" value="1"/>
</dbReference>
<dbReference type="GO" id="GO:0015386">
    <property type="term" value="F:potassium:proton antiporter activity"/>
    <property type="evidence" value="ECO:0007669"/>
    <property type="project" value="TreeGrafter"/>
</dbReference>
<evidence type="ECO:0000256" key="2">
    <source>
        <dbReference type="ARBA" id="ARBA00022448"/>
    </source>
</evidence>
<dbReference type="GO" id="GO:0005886">
    <property type="term" value="C:plasma membrane"/>
    <property type="evidence" value="ECO:0007669"/>
    <property type="project" value="UniProtKB-SubCell"/>
</dbReference>
<sequence>MEGYGMDVLVVISLLLVGYLIFTLDTHKENVPVPVLLVLIGIGLSFVPVYREISLTGELMYDVFLPALLFVSAYQFPFQDFKRLSVWIISQATIGLLITVFALGGAIYLLGSLFFDLPFLVALLIAAILTPTDPVSVVSILKQSADDAELAEMVEGESLLNDGTSIVIFTLIAGMVAGEQGYSFGSVTFNFLFVILFGVLLGLVFGWLLQWAVHLTHDRHYQVMLSIIVAYGSFHLAELAGASGVIAVVTAGILLSRTFERSAVERHFRDSLDGFWTIIEVTLVSFLFLVIGIVSAELLLDTSWLLAFLILISYLLIRWVTVYGLSNVLPFSRPRVSFAHAAILSVAGLKGVVSVVLILTLEFEPIGDTAIVATISFTVVLMSVVLQSLLIHPLTKKLSDDS</sequence>
<evidence type="ECO:0000256" key="4">
    <source>
        <dbReference type="ARBA" id="ARBA00022692"/>
    </source>
</evidence>
<evidence type="ECO:0000256" key="6">
    <source>
        <dbReference type="ARBA" id="ARBA00023053"/>
    </source>
</evidence>
<keyword evidence="3" id="KW-1003">Cell membrane</keyword>
<keyword evidence="7" id="KW-0406">Ion transport</keyword>
<feature type="transmembrane region" description="Helical" evidence="10">
    <location>
        <begin position="7"/>
        <end position="24"/>
    </location>
</feature>
<dbReference type="KEGG" id="bbev:BBEV_2155"/>
<dbReference type="GO" id="GO:0015385">
    <property type="term" value="F:sodium:proton antiporter activity"/>
    <property type="evidence" value="ECO:0007669"/>
    <property type="project" value="InterPro"/>
</dbReference>
<reference evidence="12 13" key="1">
    <citation type="submission" date="2015-08" db="EMBL/GenBank/DDBJ databases">
        <title>The complete genome sequence of Bacillus beveridgei MLTeJB.</title>
        <authorList>
            <person name="Hanson T.E."/>
            <person name="Mesa C."/>
            <person name="Basesman S.M."/>
            <person name="Oremland R.S."/>
        </authorList>
    </citation>
    <scope>NUCLEOTIDE SEQUENCE [LARGE SCALE GENOMIC DNA]</scope>
    <source>
        <strain evidence="12 13">MLTeJB</strain>
    </source>
</reference>
<dbReference type="InterPro" id="IPR006153">
    <property type="entry name" value="Cation/H_exchanger_TM"/>
</dbReference>
<dbReference type="GO" id="GO:0051453">
    <property type="term" value="P:regulation of intracellular pH"/>
    <property type="evidence" value="ECO:0007669"/>
    <property type="project" value="TreeGrafter"/>
</dbReference>
<evidence type="ECO:0000313" key="13">
    <source>
        <dbReference type="Proteomes" id="UP000094463"/>
    </source>
</evidence>
<evidence type="ECO:0000259" key="11">
    <source>
        <dbReference type="Pfam" id="PF00999"/>
    </source>
</evidence>
<evidence type="ECO:0000313" key="12">
    <source>
        <dbReference type="EMBL" id="AOM83513.1"/>
    </source>
</evidence>
<keyword evidence="13" id="KW-1185">Reference proteome</keyword>
<evidence type="ECO:0000256" key="3">
    <source>
        <dbReference type="ARBA" id="ARBA00022475"/>
    </source>
</evidence>
<feature type="transmembrane region" description="Helical" evidence="10">
    <location>
        <begin position="117"/>
        <end position="139"/>
    </location>
</feature>
<dbReference type="Pfam" id="PF00999">
    <property type="entry name" value="Na_H_Exchanger"/>
    <property type="match status" value="1"/>
</dbReference>
<feature type="transmembrane region" description="Helical" evidence="10">
    <location>
        <begin position="275"/>
        <end position="296"/>
    </location>
</feature>